<dbReference type="Pfam" id="PF05795">
    <property type="entry name" value="Plasmodium_Vir"/>
    <property type="match status" value="2"/>
</dbReference>
<feature type="transmembrane region" description="Helical" evidence="1">
    <location>
        <begin position="196"/>
        <end position="219"/>
    </location>
</feature>
<reference evidence="2" key="2">
    <citation type="submission" date="2016-05" db="EMBL/GenBank/DDBJ databases">
        <authorList>
            <person name="Lavstsen T."/>
            <person name="Jespersen J.S."/>
        </authorList>
    </citation>
    <scope>NUCLEOTIDE SEQUENCE [LARGE SCALE GENOMIC DNA]</scope>
</reference>
<organism evidence="2 5">
    <name type="scientific">Plasmodium ovale wallikeri</name>
    <dbReference type="NCBI Taxonomy" id="864142"/>
    <lineage>
        <taxon>Eukaryota</taxon>
        <taxon>Sar</taxon>
        <taxon>Alveolata</taxon>
        <taxon>Apicomplexa</taxon>
        <taxon>Aconoidasida</taxon>
        <taxon>Haemosporida</taxon>
        <taxon>Plasmodiidae</taxon>
        <taxon>Plasmodium</taxon>
        <taxon>Plasmodium (Plasmodium)</taxon>
    </lineage>
</organism>
<dbReference type="Proteomes" id="UP000078550">
    <property type="component" value="Unassembled WGS sequence"/>
</dbReference>
<keyword evidence="1" id="KW-0472">Membrane</keyword>
<evidence type="ECO:0000313" key="2">
    <source>
        <dbReference type="EMBL" id="SBT56882.1"/>
    </source>
</evidence>
<dbReference type="EMBL" id="FLRE01001918">
    <property type="protein sequence ID" value="SBT57598.1"/>
    <property type="molecule type" value="Genomic_DNA"/>
</dbReference>
<evidence type="ECO:0000313" key="4">
    <source>
        <dbReference type="Proteomes" id="UP000078550"/>
    </source>
</evidence>
<reference evidence="4 5" key="1">
    <citation type="submission" date="2016-05" db="EMBL/GenBank/DDBJ databases">
        <authorList>
            <person name="Naeem Raeece"/>
        </authorList>
    </citation>
    <scope>NUCLEOTIDE SEQUENCE [LARGE SCALE GENOMIC DNA]</scope>
</reference>
<dbReference type="EMBL" id="FLRD01001248">
    <property type="protein sequence ID" value="SBT56882.1"/>
    <property type="molecule type" value="Genomic_DNA"/>
</dbReference>
<dbReference type="Proteomes" id="UP000078555">
    <property type="component" value="Unassembled WGS sequence"/>
</dbReference>
<evidence type="ECO:0000313" key="3">
    <source>
        <dbReference type="EMBL" id="SBT57598.1"/>
    </source>
</evidence>
<proteinExistence type="predicted"/>
<sequence>MRTKNPFLYELALCKIYKSFEDQNGRVKEYDVCNTLIEKEKDIYSEINTPCKTSNEILNSFKPMLRSSDKNDIPKSCQYLNHWLYDKTKHISRPSINVDNLYTPIRRDQYCNREPSCNSELIKLRRLFNETREFLSDNGNSISHNEINIIDIPICSSENDDVRAPLGSPAYGAVMGDLPSDKDFYTKSDDSSSPKIGTFIMFPFIATIMGILLSVLFLYKFTPFEPWLYRKIRGKNKILDNLNEQTIGLFHNPRHHRNSMTNDFNMQYHST</sequence>
<dbReference type="InterPro" id="IPR008780">
    <property type="entry name" value="Plasmodium_Vir"/>
</dbReference>
<evidence type="ECO:0000313" key="5">
    <source>
        <dbReference type="Proteomes" id="UP000078555"/>
    </source>
</evidence>
<name>A0A1A9AJU0_PLAOA</name>
<evidence type="ECO:0000256" key="1">
    <source>
        <dbReference type="SAM" id="Phobius"/>
    </source>
</evidence>
<accession>A0A1A9AJU0</accession>
<dbReference type="AlphaFoldDB" id="A0A1A9AJU0"/>
<protein>
    <submittedName>
        <fullName evidence="2">PIR Superfamily Protein</fullName>
    </submittedName>
</protein>
<keyword evidence="1" id="KW-0812">Transmembrane</keyword>
<keyword evidence="1" id="KW-1133">Transmembrane helix</keyword>
<gene>
    <name evidence="2" type="ORF">POVWA1_078970</name>
    <name evidence="3" type="ORF">POVWA2_080550</name>
</gene>
<keyword evidence="5" id="KW-1185">Reference proteome</keyword>